<keyword evidence="2" id="KW-1185">Reference proteome</keyword>
<organism evidence="1 2">
    <name type="scientific">Draconibacterium sediminis</name>
    <dbReference type="NCBI Taxonomy" id="1544798"/>
    <lineage>
        <taxon>Bacteria</taxon>
        <taxon>Pseudomonadati</taxon>
        <taxon>Bacteroidota</taxon>
        <taxon>Bacteroidia</taxon>
        <taxon>Marinilabiliales</taxon>
        <taxon>Prolixibacteraceae</taxon>
        <taxon>Draconibacterium</taxon>
    </lineage>
</organism>
<dbReference type="InterPro" id="IPR012675">
    <property type="entry name" value="Beta-grasp_dom_sf"/>
</dbReference>
<evidence type="ECO:0000313" key="2">
    <source>
        <dbReference type="Proteomes" id="UP000032544"/>
    </source>
</evidence>
<accession>A0A0D8JA21</accession>
<dbReference type="CDD" id="cd00754">
    <property type="entry name" value="Ubl_MoaD"/>
    <property type="match status" value="1"/>
</dbReference>
<dbReference type="EMBL" id="JRHC01000002">
    <property type="protein sequence ID" value="KJF43830.1"/>
    <property type="molecule type" value="Genomic_DNA"/>
</dbReference>
<dbReference type="OrthoDB" id="598356at2"/>
<dbReference type="Gene3D" id="3.10.20.30">
    <property type="match status" value="1"/>
</dbReference>
<sequence length="80" mass="8818">MNRKIVCFAGLKKFFGDETSVEVAPEESYANLLEKLGELNPEAKEVLTSCRIAVNEKFVPLDETIKDQTTLFLIPPSSGG</sequence>
<comment type="caution">
    <text evidence="1">The sequence shown here is derived from an EMBL/GenBank/DDBJ whole genome shotgun (WGS) entry which is preliminary data.</text>
</comment>
<dbReference type="InterPro" id="IPR003749">
    <property type="entry name" value="ThiS/MoaD-like"/>
</dbReference>
<dbReference type="RefSeq" id="WP_045029838.1">
    <property type="nucleotide sequence ID" value="NZ_JRHC01000002.1"/>
</dbReference>
<dbReference type="Pfam" id="PF02597">
    <property type="entry name" value="ThiS"/>
    <property type="match status" value="1"/>
</dbReference>
<dbReference type="STRING" id="1544798.LH29_12205"/>
<evidence type="ECO:0000313" key="1">
    <source>
        <dbReference type="EMBL" id="KJF43830.1"/>
    </source>
</evidence>
<evidence type="ECO:0008006" key="3">
    <source>
        <dbReference type="Google" id="ProtNLM"/>
    </source>
</evidence>
<reference evidence="1 2" key="1">
    <citation type="submission" date="2014-09" db="EMBL/GenBank/DDBJ databases">
        <title>Draft Genome Sequence of Draconibacterium sp. JN14CK-3.</title>
        <authorList>
            <person name="Dong C."/>
            <person name="Lai Q."/>
            <person name="Shao Z."/>
        </authorList>
    </citation>
    <scope>NUCLEOTIDE SEQUENCE [LARGE SCALE GENOMIC DNA]</scope>
    <source>
        <strain evidence="1 2">JN14CK-3</strain>
    </source>
</reference>
<dbReference type="SUPFAM" id="SSF54285">
    <property type="entry name" value="MoaD/ThiS"/>
    <property type="match status" value="1"/>
</dbReference>
<gene>
    <name evidence="1" type="ORF">LH29_12205</name>
</gene>
<protein>
    <recommendedName>
        <fullName evidence="3">Molybdopterin converting factor</fullName>
    </recommendedName>
</protein>
<dbReference type="InterPro" id="IPR016155">
    <property type="entry name" value="Mopterin_synth/thiamin_S_b"/>
</dbReference>
<name>A0A0D8JA21_9BACT</name>
<dbReference type="Proteomes" id="UP000032544">
    <property type="component" value="Unassembled WGS sequence"/>
</dbReference>
<proteinExistence type="predicted"/>
<dbReference type="AlphaFoldDB" id="A0A0D8JA21"/>